<dbReference type="Pfam" id="PF00226">
    <property type="entry name" value="DnaJ"/>
    <property type="match status" value="1"/>
</dbReference>
<sequence>MLYAPELRDAKDAAALVLAVVGMCLLGAVAARSNDPYKILGVKRSASESEIKRAYRSLALKWHPDKNPGNPKAEEEFMRIGSAYDQLMNGNAGPSTQQQHQQHQHYGYNTHYQSQQVRRSLFPVSYVALGILALLAWVVFVLPTNMTDDNNNNSHNKQHKASRSTETGDAKPEQQVPQGPGPLEQLAKVFAPSIHAFKPIYLTARGRRTLIFLPDDRKHGCDVRQQFTIMENLAVAFQRDPLTFCWLDLNHLSAEKRQAWMSVLQQSPSSALGLTQVVAFLGFLVACSFQGKKVSLHHDSIAVSEESLLRWLTRLVGGEIAQEEPQVPLFGHS</sequence>
<dbReference type="InterPro" id="IPR036869">
    <property type="entry name" value="J_dom_sf"/>
</dbReference>
<dbReference type="SMART" id="SM00271">
    <property type="entry name" value="DnaJ"/>
    <property type="match status" value="1"/>
</dbReference>
<feature type="transmembrane region" description="Helical" evidence="3">
    <location>
        <begin position="13"/>
        <end position="31"/>
    </location>
</feature>
<dbReference type="GO" id="GO:0005783">
    <property type="term" value="C:endoplasmic reticulum"/>
    <property type="evidence" value="ECO:0007669"/>
    <property type="project" value="TreeGrafter"/>
</dbReference>
<evidence type="ECO:0000313" key="6">
    <source>
        <dbReference type="Proteomes" id="UP001146120"/>
    </source>
</evidence>
<name>A0AAV2YMK2_9STRA</name>
<dbReference type="PROSITE" id="PS50076">
    <property type="entry name" value="DNAJ_2"/>
    <property type="match status" value="1"/>
</dbReference>
<dbReference type="InterPro" id="IPR001623">
    <property type="entry name" value="DnaJ_domain"/>
</dbReference>
<dbReference type="CDD" id="cd06257">
    <property type="entry name" value="DnaJ"/>
    <property type="match status" value="1"/>
</dbReference>
<keyword evidence="6" id="KW-1185">Reference proteome</keyword>
<dbReference type="PRINTS" id="PR00625">
    <property type="entry name" value="JDOMAIN"/>
</dbReference>
<dbReference type="GO" id="GO:0036503">
    <property type="term" value="P:ERAD pathway"/>
    <property type="evidence" value="ECO:0007669"/>
    <property type="project" value="TreeGrafter"/>
</dbReference>
<keyword evidence="1" id="KW-0143">Chaperone</keyword>
<protein>
    <recommendedName>
        <fullName evidence="4">J domain-containing protein</fullName>
    </recommendedName>
</protein>
<feature type="domain" description="J" evidence="4">
    <location>
        <begin position="35"/>
        <end position="107"/>
    </location>
</feature>
<organism evidence="5 6">
    <name type="scientific">Lagenidium giganteum</name>
    <dbReference type="NCBI Taxonomy" id="4803"/>
    <lineage>
        <taxon>Eukaryota</taxon>
        <taxon>Sar</taxon>
        <taxon>Stramenopiles</taxon>
        <taxon>Oomycota</taxon>
        <taxon>Peronosporomycetes</taxon>
        <taxon>Pythiales</taxon>
        <taxon>Pythiaceae</taxon>
    </lineage>
</organism>
<dbReference type="PANTHER" id="PTHR44360">
    <property type="entry name" value="DNAJ HOMOLOG SUBFAMILY B MEMBER 9"/>
    <property type="match status" value="1"/>
</dbReference>
<keyword evidence="3" id="KW-0812">Transmembrane</keyword>
<accession>A0AAV2YMK2</accession>
<dbReference type="GO" id="GO:0051087">
    <property type="term" value="F:protein-folding chaperone binding"/>
    <property type="evidence" value="ECO:0007669"/>
    <property type="project" value="TreeGrafter"/>
</dbReference>
<comment type="caution">
    <text evidence="5">The sequence shown here is derived from an EMBL/GenBank/DDBJ whole genome shotgun (WGS) entry which is preliminary data.</text>
</comment>
<evidence type="ECO:0000259" key="4">
    <source>
        <dbReference type="PROSITE" id="PS50076"/>
    </source>
</evidence>
<dbReference type="PANTHER" id="PTHR44360:SF1">
    <property type="entry name" value="DNAJ HOMOLOG SUBFAMILY B MEMBER 9"/>
    <property type="match status" value="1"/>
</dbReference>
<feature type="region of interest" description="Disordered" evidence="2">
    <location>
        <begin position="147"/>
        <end position="182"/>
    </location>
</feature>
<dbReference type="EMBL" id="DAKRPA010000237">
    <property type="protein sequence ID" value="DAZ94701.1"/>
    <property type="molecule type" value="Genomic_DNA"/>
</dbReference>
<proteinExistence type="predicted"/>
<feature type="transmembrane region" description="Helical" evidence="3">
    <location>
        <begin position="121"/>
        <end position="142"/>
    </location>
</feature>
<dbReference type="InterPro" id="IPR051948">
    <property type="entry name" value="Hsp70_co-chaperone_J-domain"/>
</dbReference>
<dbReference type="AlphaFoldDB" id="A0AAV2YMK2"/>
<reference evidence="5" key="2">
    <citation type="journal article" date="2023" name="Microbiol Resour">
        <title>Decontamination and Annotation of the Draft Genome Sequence of the Oomycete Lagenidium giganteum ARSEF 373.</title>
        <authorList>
            <person name="Morgan W.R."/>
            <person name="Tartar A."/>
        </authorList>
    </citation>
    <scope>NUCLEOTIDE SEQUENCE</scope>
    <source>
        <strain evidence="5">ARSEF 373</strain>
    </source>
</reference>
<evidence type="ECO:0000313" key="5">
    <source>
        <dbReference type="EMBL" id="DAZ94701.1"/>
    </source>
</evidence>
<keyword evidence="3" id="KW-1133">Transmembrane helix</keyword>
<evidence type="ECO:0000256" key="3">
    <source>
        <dbReference type="SAM" id="Phobius"/>
    </source>
</evidence>
<dbReference type="Proteomes" id="UP001146120">
    <property type="component" value="Unassembled WGS sequence"/>
</dbReference>
<evidence type="ECO:0000256" key="2">
    <source>
        <dbReference type="SAM" id="MobiDB-lite"/>
    </source>
</evidence>
<evidence type="ECO:0000256" key="1">
    <source>
        <dbReference type="ARBA" id="ARBA00023186"/>
    </source>
</evidence>
<dbReference type="Gene3D" id="1.10.287.110">
    <property type="entry name" value="DnaJ domain"/>
    <property type="match status" value="1"/>
</dbReference>
<keyword evidence="3" id="KW-0472">Membrane</keyword>
<gene>
    <name evidence="5" type="ORF">N0F65_000016</name>
</gene>
<dbReference type="SUPFAM" id="SSF46565">
    <property type="entry name" value="Chaperone J-domain"/>
    <property type="match status" value="1"/>
</dbReference>
<dbReference type="GO" id="GO:0051787">
    <property type="term" value="F:misfolded protein binding"/>
    <property type="evidence" value="ECO:0007669"/>
    <property type="project" value="TreeGrafter"/>
</dbReference>
<reference evidence="5" key="1">
    <citation type="submission" date="2022-11" db="EMBL/GenBank/DDBJ databases">
        <authorList>
            <person name="Morgan W.R."/>
            <person name="Tartar A."/>
        </authorList>
    </citation>
    <scope>NUCLEOTIDE SEQUENCE</scope>
    <source>
        <strain evidence="5">ARSEF 373</strain>
    </source>
</reference>